<dbReference type="EMBL" id="UINC01021320">
    <property type="protein sequence ID" value="SVA88624.1"/>
    <property type="molecule type" value="Genomic_DNA"/>
</dbReference>
<proteinExistence type="predicted"/>
<protein>
    <submittedName>
        <fullName evidence="2">Uncharacterized protein</fullName>
    </submittedName>
</protein>
<evidence type="ECO:0000313" key="2">
    <source>
        <dbReference type="EMBL" id="SVA88624.1"/>
    </source>
</evidence>
<reference evidence="2" key="1">
    <citation type="submission" date="2018-05" db="EMBL/GenBank/DDBJ databases">
        <authorList>
            <person name="Lanie J.A."/>
            <person name="Ng W.-L."/>
            <person name="Kazmierczak K.M."/>
            <person name="Andrzejewski T.M."/>
            <person name="Davidsen T.M."/>
            <person name="Wayne K.J."/>
            <person name="Tettelin H."/>
            <person name="Glass J.I."/>
            <person name="Rusch D."/>
            <person name="Podicherti R."/>
            <person name="Tsui H.-C.T."/>
            <person name="Winkler M.E."/>
        </authorList>
    </citation>
    <scope>NUCLEOTIDE SEQUENCE</scope>
</reference>
<organism evidence="2">
    <name type="scientific">marine metagenome</name>
    <dbReference type="NCBI Taxonomy" id="408172"/>
    <lineage>
        <taxon>unclassified sequences</taxon>
        <taxon>metagenomes</taxon>
        <taxon>ecological metagenomes</taxon>
    </lineage>
</organism>
<accession>A0A381ZHL5</accession>
<feature type="coiled-coil region" evidence="1">
    <location>
        <begin position="5"/>
        <end position="50"/>
    </location>
</feature>
<sequence length="52" mass="5937">VSLTNEQIEEQMLQFAEALNKMSELTASAIEARDEQIKELRERIETLEKAAS</sequence>
<gene>
    <name evidence="2" type="ORF">METZ01_LOCUS141478</name>
</gene>
<dbReference type="AlphaFoldDB" id="A0A381ZHL5"/>
<feature type="non-terminal residue" evidence="2">
    <location>
        <position position="1"/>
    </location>
</feature>
<name>A0A381ZHL5_9ZZZZ</name>
<evidence type="ECO:0000256" key="1">
    <source>
        <dbReference type="SAM" id="Coils"/>
    </source>
</evidence>
<keyword evidence="1" id="KW-0175">Coiled coil</keyword>